<dbReference type="SMART" id="SM00757">
    <property type="entry name" value="CRA"/>
    <property type="match status" value="1"/>
</dbReference>
<dbReference type="InterPro" id="IPR050618">
    <property type="entry name" value="Ubq-SigPath_Reg"/>
</dbReference>
<dbReference type="Proteomes" id="UP000249723">
    <property type="component" value="Unassembled WGS sequence"/>
</dbReference>
<evidence type="ECO:0000313" key="4">
    <source>
        <dbReference type="EMBL" id="SCZ89576.1"/>
    </source>
</evidence>
<keyword evidence="5" id="KW-1185">Reference proteome</keyword>
<dbReference type="InterPro" id="IPR006594">
    <property type="entry name" value="LisH"/>
</dbReference>
<dbReference type="SUPFAM" id="SSF49899">
    <property type="entry name" value="Concanavalin A-like lectins/glucanases"/>
    <property type="match status" value="1"/>
</dbReference>
<feature type="region of interest" description="Disordered" evidence="1">
    <location>
        <begin position="99"/>
        <end position="146"/>
    </location>
</feature>
<dbReference type="InterPro" id="IPR024964">
    <property type="entry name" value="CTLH/CRA"/>
</dbReference>
<dbReference type="AlphaFoldDB" id="A0A2X0KFP7"/>
<dbReference type="InterPro" id="IPR006595">
    <property type="entry name" value="CTLH_C"/>
</dbReference>
<proteinExistence type="predicted"/>
<feature type="region of interest" description="Disordered" evidence="1">
    <location>
        <begin position="24"/>
        <end position="50"/>
    </location>
</feature>
<dbReference type="InterPro" id="IPR001870">
    <property type="entry name" value="B30.2/SPRY"/>
</dbReference>
<dbReference type="PROSITE" id="PS50896">
    <property type="entry name" value="LISH"/>
    <property type="match status" value="1"/>
</dbReference>
<dbReference type="InterPro" id="IPR003877">
    <property type="entry name" value="SPRY_dom"/>
</dbReference>
<dbReference type="InterPro" id="IPR043136">
    <property type="entry name" value="B30.2/SPRY_sf"/>
</dbReference>
<dbReference type="OrthoDB" id="25503at2759"/>
<reference evidence="5" key="1">
    <citation type="submission" date="2016-10" db="EMBL/GenBank/DDBJ databases">
        <authorList>
            <person name="Jeantristanb JTB J.-T."/>
            <person name="Ricardo R."/>
        </authorList>
    </citation>
    <scope>NUCLEOTIDE SEQUENCE [LARGE SCALE GENOMIC DNA]</scope>
</reference>
<accession>A0A2X0KFP7</accession>
<dbReference type="InterPro" id="IPR035782">
    <property type="entry name" value="SPRY_RanBP9/10"/>
</dbReference>
<gene>
    <name evidence="4" type="ORF">BZ3500_MVSOF-1268-A1-R1_CHR1-1G01268</name>
</gene>
<protein>
    <submittedName>
        <fullName evidence="4">BZ3500_MvSof-1268-A1-R1_Chr1-1g01268 protein</fullName>
    </submittedName>
</protein>
<dbReference type="PROSITE" id="PS50188">
    <property type="entry name" value="B302_SPRY"/>
    <property type="match status" value="1"/>
</dbReference>
<evidence type="ECO:0000259" key="3">
    <source>
        <dbReference type="PROSITE" id="PS50897"/>
    </source>
</evidence>
<evidence type="ECO:0000313" key="5">
    <source>
        <dbReference type="Proteomes" id="UP000249723"/>
    </source>
</evidence>
<evidence type="ECO:0000259" key="2">
    <source>
        <dbReference type="PROSITE" id="PS50188"/>
    </source>
</evidence>
<feature type="domain" description="CTLH" evidence="3">
    <location>
        <begin position="471"/>
        <end position="539"/>
    </location>
</feature>
<dbReference type="Pfam" id="PF00622">
    <property type="entry name" value="SPRY"/>
    <property type="match status" value="1"/>
</dbReference>
<dbReference type="InterPro" id="IPR013144">
    <property type="entry name" value="CRA_dom"/>
</dbReference>
<name>A0A2X0KFP7_9BASI</name>
<dbReference type="SMART" id="SM00449">
    <property type="entry name" value="SPRY"/>
    <property type="match status" value="1"/>
</dbReference>
<dbReference type="STRING" id="289078.A0A2X0KFP7"/>
<dbReference type="CDD" id="cd12909">
    <property type="entry name" value="SPRY_RanBP9_10"/>
    <property type="match status" value="1"/>
</dbReference>
<dbReference type="PANTHER" id="PTHR12864">
    <property type="entry name" value="RAN BINDING PROTEIN 9-RELATED"/>
    <property type="match status" value="1"/>
</dbReference>
<organism evidence="4 5">
    <name type="scientific">Microbotryum saponariae</name>
    <dbReference type="NCBI Taxonomy" id="289078"/>
    <lineage>
        <taxon>Eukaryota</taxon>
        <taxon>Fungi</taxon>
        <taxon>Dikarya</taxon>
        <taxon>Basidiomycota</taxon>
        <taxon>Pucciniomycotina</taxon>
        <taxon>Microbotryomycetes</taxon>
        <taxon>Microbotryales</taxon>
        <taxon>Microbotryaceae</taxon>
        <taxon>Microbotryum</taxon>
    </lineage>
</organism>
<dbReference type="Gene3D" id="2.60.120.920">
    <property type="match status" value="1"/>
</dbReference>
<feature type="compositionally biased region" description="Low complexity" evidence="1">
    <location>
        <begin position="99"/>
        <end position="121"/>
    </location>
</feature>
<sequence>MQPSNEDSLIGAASRQLPSIASLGSIGTRRVPGHATPPSTASGSNRLPVINRRRSTAAAKATYSKPFPIPTYLRHSSFADRFFTTPTLAESSLLSPTSATTMTTAGAGKTTTSPTSIGPSSAYSGDGDVEMRSSSVPSSSTTSATPKLSEGLLGNITAGSATAARILLPTCFDDNDKCALIDLSSDGLTVSFSGSAKYGDRDAAAVRTNRPIPPQTAVYYFEVIILDKGAQGYIGIGFSHRNVSLSRLPGWEDHSWGYHGDDGRAFCCLGTGEPYGPTFTTGDVIGCGIDWTGMAPQSMKERHRPKDADKKGGGRAFFTKNGEFLGYAFSNLHGFLYPSVGLRTPGEIVKANFGAEPFRFDIDALVQERKGAIGEFIERTVVPSTLFLPSPKPAIPSLLPASSSQRVHETLEALLLAYFVHHGYSETAQAFQAQMTRDRIERVRGLIPGASDQYGKTNGTSSSYTTMAANDSDLRGQIRSAILEGNPTLAITLAQRHYPGVVDGSQFPLESDFDPEGGMLFQLRTREFVELSAKINSPSPSPSSMSDDSDLEELFALGRQLDAQYSSDPRPHVQATLKQTFALLAYASPSLMTSPQIRYLYSSEARQALADQVNSRILVSQKLPPKPELESLYRHTAAVIDLLGREGHGAAALVHMKKELLP</sequence>
<feature type="compositionally biased region" description="Low complexity" evidence="1">
    <location>
        <begin position="133"/>
        <end position="145"/>
    </location>
</feature>
<dbReference type="InterPro" id="IPR013320">
    <property type="entry name" value="ConA-like_dom_sf"/>
</dbReference>
<feature type="domain" description="B30.2/SPRY" evidence="2">
    <location>
        <begin position="150"/>
        <end position="358"/>
    </location>
</feature>
<dbReference type="PROSITE" id="PS50897">
    <property type="entry name" value="CTLH"/>
    <property type="match status" value="1"/>
</dbReference>
<dbReference type="EMBL" id="FMWP01000013">
    <property type="protein sequence ID" value="SCZ89576.1"/>
    <property type="molecule type" value="Genomic_DNA"/>
</dbReference>
<evidence type="ECO:0000256" key="1">
    <source>
        <dbReference type="SAM" id="MobiDB-lite"/>
    </source>
</evidence>
<dbReference type="Pfam" id="PF10607">
    <property type="entry name" value="CTLH"/>
    <property type="match status" value="1"/>
</dbReference>